<dbReference type="HOGENOM" id="CLU_022426_7_0_9"/>
<dbReference type="GO" id="GO:0006313">
    <property type="term" value="P:DNA transposition"/>
    <property type="evidence" value="ECO:0007669"/>
    <property type="project" value="InterPro"/>
</dbReference>
<dbReference type="Proteomes" id="UP000005104">
    <property type="component" value="Chromosome"/>
</dbReference>
<dbReference type="eggNOG" id="COG5421">
    <property type="taxonomic scope" value="Bacteria"/>
</dbReference>
<evidence type="ECO:0000313" key="5">
    <source>
        <dbReference type="EMBL" id="EHQ91451.1"/>
    </source>
</evidence>
<name>H5XYX8_9FIRM</name>
<dbReference type="EMBL" id="CM001441">
    <property type="protein sequence ID" value="EHQ91278.1"/>
    <property type="molecule type" value="Genomic_DNA"/>
</dbReference>
<dbReference type="EMBL" id="CM001441">
    <property type="protein sequence ID" value="EHQ91451.1"/>
    <property type="molecule type" value="Genomic_DNA"/>
</dbReference>
<accession>H5XYX8</accession>
<evidence type="ECO:0000313" key="6">
    <source>
        <dbReference type="EMBL" id="EHQ91684.1"/>
    </source>
</evidence>
<dbReference type="GO" id="GO:0003677">
    <property type="term" value="F:DNA binding"/>
    <property type="evidence" value="ECO:0007669"/>
    <property type="project" value="InterPro"/>
</dbReference>
<keyword evidence="1" id="KW-0472">Membrane</keyword>
<evidence type="ECO:0000259" key="2">
    <source>
        <dbReference type="Pfam" id="PF01609"/>
    </source>
</evidence>
<dbReference type="NCBIfam" id="NF033559">
    <property type="entry name" value="transpos_IS1634"/>
    <property type="match status" value="1"/>
</dbReference>
<dbReference type="InterPro" id="IPR012337">
    <property type="entry name" value="RNaseH-like_sf"/>
</dbReference>
<feature type="transmembrane region" description="Helical" evidence="1">
    <location>
        <begin position="481"/>
        <end position="500"/>
    </location>
</feature>
<evidence type="ECO:0000313" key="3">
    <source>
        <dbReference type="EMBL" id="EHQ89159.1"/>
    </source>
</evidence>
<dbReference type="EMBL" id="CM001441">
    <property type="protein sequence ID" value="EHQ89159.1"/>
    <property type="molecule type" value="Genomic_DNA"/>
</dbReference>
<evidence type="ECO:0000313" key="4">
    <source>
        <dbReference type="EMBL" id="EHQ91278.1"/>
    </source>
</evidence>
<dbReference type="Pfam" id="PF01609">
    <property type="entry name" value="DDE_Tnp_1"/>
    <property type="match status" value="1"/>
</dbReference>
<proteinExistence type="predicted"/>
<dbReference type="InterPro" id="IPR002559">
    <property type="entry name" value="Transposase_11"/>
</dbReference>
<dbReference type="PANTHER" id="PTHR34614:SF2">
    <property type="entry name" value="TRANSPOSASE IS4-LIKE DOMAIN-CONTAINING PROTEIN"/>
    <property type="match status" value="1"/>
</dbReference>
<dbReference type="OrthoDB" id="9767746at2"/>
<dbReference type="EMBL" id="CM001441">
    <property type="protein sequence ID" value="EHQ91684.1"/>
    <property type="molecule type" value="Genomic_DNA"/>
</dbReference>
<keyword evidence="1" id="KW-0812">Transmembrane</keyword>
<dbReference type="PANTHER" id="PTHR34614">
    <property type="match status" value="1"/>
</dbReference>
<reference evidence="6 7" key="1">
    <citation type="submission" date="2011-11" db="EMBL/GenBank/DDBJ databases">
        <title>The Noncontiguous Finished genome of Desulfosporosinus youngiae DSM 17734.</title>
        <authorList>
            <consortium name="US DOE Joint Genome Institute (JGI-PGF)"/>
            <person name="Lucas S."/>
            <person name="Han J."/>
            <person name="Lapidus A."/>
            <person name="Cheng J.-F."/>
            <person name="Goodwin L."/>
            <person name="Pitluck S."/>
            <person name="Peters L."/>
            <person name="Ovchinnikova G."/>
            <person name="Lu M."/>
            <person name="Land M.L."/>
            <person name="Hauser L."/>
            <person name="Pester M."/>
            <person name="Spring S."/>
            <person name="Ollivier B."/>
            <person name="Rattei T."/>
            <person name="Klenk H.-P."/>
            <person name="Wagner M."/>
            <person name="Loy A."/>
            <person name="Woyke T.J."/>
        </authorList>
    </citation>
    <scope>NUCLEOTIDE SEQUENCE [LARGE SCALE GENOMIC DNA]</scope>
    <source>
        <strain evidence="6 7">DSM 17734</strain>
    </source>
</reference>
<dbReference type="InterPro" id="IPR047654">
    <property type="entry name" value="IS1634_transpos"/>
</dbReference>
<dbReference type="GO" id="GO:0004803">
    <property type="term" value="F:transposase activity"/>
    <property type="evidence" value="ECO:0007669"/>
    <property type="project" value="InterPro"/>
</dbReference>
<dbReference type="RefSeq" id="WP_007782527.1">
    <property type="nucleotide sequence ID" value="NZ_CM001441.1"/>
</dbReference>
<organism evidence="6 7">
    <name type="scientific">Desulfosporosinus youngiae DSM 17734</name>
    <dbReference type="NCBI Taxonomy" id="768710"/>
    <lineage>
        <taxon>Bacteria</taxon>
        <taxon>Bacillati</taxon>
        <taxon>Bacillota</taxon>
        <taxon>Clostridia</taxon>
        <taxon>Eubacteriales</taxon>
        <taxon>Desulfitobacteriaceae</taxon>
        <taxon>Desulfosporosinus</taxon>
    </lineage>
</organism>
<gene>
    <name evidence="3" type="ORF">DesyoDRAFT_2064</name>
    <name evidence="4" type="ORF">DesyoDRAFT_4323</name>
    <name evidence="5" type="ORF">DesyoDRAFT_4497</name>
    <name evidence="6" type="ORF">DesyoDRAFT_4738</name>
</gene>
<keyword evidence="7" id="KW-1185">Reference proteome</keyword>
<dbReference type="SUPFAM" id="SSF53098">
    <property type="entry name" value="Ribonuclease H-like"/>
    <property type="match status" value="1"/>
</dbReference>
<keyword evidence="1" id="KW-1133">Transmembrane helix</keyword>
<evidence type="ECO:0000313" key="7">
    <source>
        <dbReference type="Proteomes" id="UP000005104"/>
    </source>
</evidence>
<feature type="domain" description="Transposase IS4-like" evidence="2">
    <location>
        <begin position="208"/>
        <end position="491"/>
    </location>
</feature>
<protein>
    <submittedName>
        <fullName evidence="6">Transposase</fullName>
    </submittedName>
</protein>
<evidence type="ECO:0000256" key="1">
    <source>
        <dbReference type="SAM" id="Phobius"/>
    </source>
</evidence>
<dbReference type="AlphaFoldDB" id="H5XYX8"/>
<sequence>MFVKVTPRTKGGKTYYFAELVEAYREGGKVKHKRILYFGSVDLEIAEKLKIVFSKDFDSFTNINKVDFLSAVPYGSFFLIHSIFERLKMFPLFKKHFVSKDKHITIDTALTCLMTMIFQRIIQPDSKLALTEWLDATPVRHFLLDGEKVPDLQTIYRSLEVLNDNYPVVEQCLYDFAKLVFHQNMQELYYDITSSYFEGHQCIISDYGYSRDHRGDREQLVIGLVTTPDGFPIKCNIYSGNTSDKTTVPRIVEELKNTYQIKEFIFVGDRGMLSDKNIKAIIGLEQKYVMAIPRAWSKKYLIDIAIDETQMQEIQDNLFVRFLPPIDGQRFLLCLNTQKRTDDTEYRNHCIEAIKEGLNTLNKTLIEDKKSRIKTRDEAMKKVGAILKQNKTGKYFDVQGKEDTNSPLGFVLEYSLKSDKVESDQRLDGTFVIQTNEQGYEGEKLVKIYKNLNKVETAFRIIKNDLDIRPMYHRKEARVKGHIYVCVLAYFTIIALETIAHRKNVKKSARKILSELNKIGLIEILLPTGEKRYSLTTIGKDQRRLLNTYDIKKIGLPDVV</sequence>
<dbReference type="STRING" id="768710.DesyoDRAFT_2064"/>